<keyword evidence="1" id="KW-0812">Transmembrane</keyword>
<organism evidence="2 3">
    <name type="scientific">Desulfolithobacter dissulfuricans</name>
    <dbReference type="NCBI Taxonomy" id="2795293"/>
    <lineage>
        <taxon>Bacteria</taxon>
        <taxon>Pseudomonadati</taxon>
        <taxon>Thermodesulfobacteriota</taxon>
        <taxon>Desulfobulbia</taxon>
        <taxon>Desulfobulbales</taxon>
        <taxon>Desulfobulbaceae</taxon>
        <taxon>Desulfolithobacter</taxon>
    </lineage>
</organism>
<dbReference type="EMBL" id="AP024233">
    <property type="protein sequence ID" value="BCO09226.1"/>
    <property type="molecule type" value="Genomic_DNA"/>
</dbReference>
<feature type="transmembrane region" description="Helical" evidence="1">
    <location>
        <begin position="14"/>
        <end position="31"/>
    </location>
</feature>
<proteinExistence type="predicted"/>
<gene>
    <name evidence="2" type="ORF">GF1_16020</name>
</gene>
<evidence type="ECO:0008006" key="4">
    <source>
        <dbReference type="Google" id="ProtNLM"/>
    </source>
</evidence>
<protein>
    <recommendedName>
        <fullName evidence="4">Transposase DDE domain-containing protein</fullName>
    </recommendedName>
</protein>
<keyword evidence="1" id="KW-0472">Membrane</keyword>
<dbReference type="AlphaFoldDB" id="A0A915U0I3"/>
<evidence type="ECO:0000313" key="3">
    <source>
        <dbReference type="Proteomes" id="UP001063350"/>
    </source>
</evidence>
<sequence>MTVRGLENMTKKRYLIHAAAYNLGLIMHALFGNGTPKGMADVLARLVFALFDLSAAIFRLTTVLFRFLELFWLRVPVSPKSSDAG</sequence>
<keyword evidence="3" id="KW-1185">Reference proteome</keyword>
<dbReference type="KEGG" id="ddu:GF1_16020"/>
<name>A0A915U0I3_9BACT</name>
<feature type="transmembrane region" description="Helical" evidence="1">
    <location>
        <begin position="43"/>
        <end position="65"/>
    </location>
</feature>
<keyword evidence="1" id="KW-1133">Transmembrane helix</keyword>
<evidence type="ECO:0000313" key="2">
    <source>
        <dbReference type="EMBL" id="BCO09226.1"/>
    </source>
</evidence>
<reference evidence="2" key="1">
    <citation type="submission" date="2020-12" db="EMBL/GenBank/DDBJ databases">
        <title>Desulfobium dissulfuricans gen. nov., sp. nov., a novel mesophilic, sulfate-reducing bacterium isolated from a deep-sea hydrothermal vent.</title>
        <authorList>
            <person name="Hashimoto Y."/>
            <person name="Tame A."/>
            <person name="Sawayama S."/>
            <person name="Miyazaki J."/>
            <person name="Takai K."/>
            <person name="Nakagawa S."/>
        </authorList>
    </citation>
    <scope>NUCLEOTIDE SEQUENCE</scope>
    <source>
        <strain evidence="2">GF1</strain>
    </source>
</reference>
<evidence type="ECO:0000256" key="1">
    <source>
        <dbReference type="SAM" id="Phobius"/>
    </source>
</evidence>
<accession>A0A915U0I3</accession>
<dbReference type="Proteomes" id="UP001063350">
    <property type="component" value="Chromosome"/>
</dbReference>